<dbReference type="OrthoDB" id="2370178at2759"/>
<reference evidence="1 3" key="1">
    <citation type="submission" date="2017-11" db="EMBL/GenBank/DDBJ databases">
        <title>The genome of Rhizophagus clarus HR1 reveals common genetic basis of auxotrophy among arbuscular mycorrhizal fungi.</title>
        <authorList>
            <person name="Kobayashi Y."/>
        </authorList>
    </citation>
    <scope>NUCLEOTIDE SEQUENCE [LARGE SCALE GENOMIC DNA]</scope>
    <source>
        <strain evidence="1 3">HR1</strain>
    </source>
</reference>
<dbReference type="InterPro" id="IPR027417">
    <property type="entry name" value="P-loop_NTPase"/>
</dbReference>
<dbReference type="Proteomes" id="UP000615446">
    <property type="component" value="Unassembled WGS sequence"/>
</dbReference>
<keyword evidence="3" id="KW-1185">Reference proteome</keyword>
<name>A0A2Z6QXW0_9GLOM</name>
<reference evidence="2" key="2">
    <citation type="submission" date="2019-10" db="EMBL/GenBank/DDBJ databases">
        <title>Conservation and host-specific expression of non-tandemly repeated heterogenous ribosome RNA gene in arbuscular mycorrhizal fungi.</title>
        <authorList>
            <person name="Maeda T."/>
            <person name="Kobayashi Y."/>
            <person name="Nakagawa T."/>
            <person name="Ezawa T."/>
            <person name="Yamaguchi K."/>
            <person name="Bino T."/>
            <person name="Nishimoto Y."/>
            <person name="Shigenobu S."/>
            <person name="Kawaguchi M."/>
        </authorList>
    </citation>
    <scope>NUCLEOTIDE SEQUENCE</scope>
    <source>
        <strain evidence="2">HR1</strain>
    </source>
</reference>
<protein>
    <submittedName>
        <fullName evidence="1">Uncharacterized protein</fullName>
    </submittedName>
</protein>
<evidence type="ECO:0000313" key="3">
    <source>
        <dbReference type="Proteomes" id="UP000247702"/>
    </source>
</evidence>
<dbReference type="Gene3D" id="3.40.50.300">
    <property type="entry name" value="P-loop containing nucleotide triphosphate hydrolases"/>
    <property type="match status" value="1"/>
</dbReference>
<organism evidence="1 3">
    <name type="scientific">Rhizophagus clarus</name>
    <dbReference type="NCBI Taxonomy" id="94130"/>
    <lineage>
        <taxon>Eukaryota</taxon>
        <taxon>Fungi</taxon>
        <taxon>Fungi incertae sedis</taxon>
        <taxon>Mucoromycota</taxon>
        <taxon>Glomeromycotina</taxon>
        <taxon>Glomeromycetes</taxon>
        <taxon>Glomerales</taxon>
        <taxon>Glomeraceae</taxon>
        <taxon>Rhizophagus</taxon>
    </lineage>
</organism>
<evidence type="ECO:0000313" key="1">
    <source>
        <dbReference type="EMBL" id="GBB93412.1"/>
    </source>
</evidence>
<sequence>MNTKNFKSFNKLKYEYLEFKEPLKQRLISQKELTEMIVNYMNNNDWKMLKNCLVTLNDNTIKLSNLMDKQDKVFEAILKFLEKIIMDRMCLDTLSVYRNYIINLIEELEVKLGILIWIRVRNAIHKKRKNNRNDFEKEELKFIKKLEKTLKDIYYDC</sequence>
<dbReference type="Proteomes" id="UP000247702">
    <property type="component" value="Unassembled WGS sequence"/>
</dbReference>
<accession>A0A2Z6QXW0</accession>
<gene>
    <name evidence="2" type="ORF">RCL2_001261400</name>
    <name evidence="1" type="ORF">RclHR1_21650001</name>
</gene>
<dbReference type="EMBL" id="BEXD01001297">
    <property type="protein sequence ID" value="GBB93412.1"/>
    <property type="molecule type" value="Genomic_DNA"/>
</dbReference>
<dbReference type="AlphaFoldDB" id="A0A2Z6QXW0"/>
<dbReference type="EMBL" id="BLAL01000156">
    <property type="protein sequence ID" value="GES85509.1"/>
    <property type="molecule type" value="Genomic_DNA"/>
</dbReference>
<proteinExistence type="predicted"/>
<comment type="caution">
    <text evidence="1">The sequence shown here is derived from an EMBL/GenBank/DDBJ whole genome shotgun (WGS) entry which is preliminary data.</text>
</comment>
<evidence type="ECO:0000313" key="2">
    <source>
        <dbReference type="EMBL" id="GES85509.1"/>
    </source>
</evidence>